<feature type="transmembrane region" description="Helical" evidence="1">
    <location>
        <begin position="224"/>
        <end position="244"/>
    </location>
</feature>
<dbReference type="AlphaFoldDB" id="A0A1X7JZ58"/>
<feature type="transmembrane region" description="Helical" evidence="1">
    <location>
        <begin position="179"/>
        <end position="212"/>
    </location>
</feature>
<accession>A0A1X7JZ58</accession>
<keyword evidence="1" id="KW-1133">Transmembrane helix</keyword>
<feature type="transmembrane region" description="Helical" evidence="1">
    <location>
        <begin position="58"/>
        <end position="76"/>
    </location>
</feature>
<feature type="transmembrane region" description="Helical" evidence="1">
    <location>
        <begin position="30"/>
        <end position="46"/>
    </location>
</feature>
<dbReference type="EMBL" id="FXAW01000004">
    <property type="protein sequence ID" value="SMG33745.1"/>
    <property type="molecule type" value="Genomic_DNA"/>
</dbReference>
<feature type="transmembrane region" description="Helical" evidence="1">
    <location>
        <begin position="7"/>
        <end position="24"/>
    </location>
</feature>
<feature type="transmembrane region" description="Helical" evidence="1">
    <location>
        <begin position="251"/>
        <end position="272"/>
    </location>
</feature>
<dbReference type="Proteomes" id="UP000193804">
    <property type="component" value="Unassembled WGS sequence"/>
</dbReference>
<feature type="transmembrane region" description="Helical" evidence="1">
    <location>
        <begin position="401"/>
        <end position="421"/>
    </location>
</feature>
<feature type="transmembrane region" description="Helical" evidence="1">
    <location>
        <begin position="144"/>
        <end position="167"/>
    </location>
</feature>
<evidence type="ECO:0000256" key="1">
    <source>
        <dbReference type="SAM" id="Phobius"/>
    </source>
</evidence>
<protein>
    <recommendedName>
        <fullName evidence="4">Mannosyltransferase related to Gpi18</fullName>
    </recommendedName>
</protein>
<dbReference type="STRING" id="1028.SAMN05661096_02158"/>
<dbReference type="GO" id="GO:0005886">
    <property type="term" value="C:plasma membrane"/>
    <property type="evidence" value="ECO:0007669"/>
    <property type="project" value="UniProtKB-SubCell"/>
</dbReference>
<gene>
    <name evidence="2" type="ORF">SAMN05661096_02158</name>
</gene>
<dbReference type="GO" id="GO:0016758">
    <property type="term" value="F:hexosyltransferase activity"/>
    <property type="evidence" value="ECO:0007669"/>
    <property type="project" value="InterPro"/>
</dbReference>
<keyword evidence="3" id="KW-1185">Reference proteome</keyword>
<keyword evidence="1" id="KW-0812">Transmembrane</keyword>
<dbReference type="RefSeq" id="WP_085517073.1">
    <property type="nucleotide sequence ID" value="NZ_FXAW01000004.1"/>
</dbReference>
<name>A0A1X7JZ58_9BACT</name>
<dbReference type="Pfam" id="PF26314">
    <property type="entry name" value="MptA_B_family"/>
    <property type="match status" value="1"/>
</dbReference>
<sequence>MKGSLKYIALLILGIVLISISYFTFRYESLILSTQYVGLFALHLFLAYRRKDFSLKEIIAFGILLRALLLILSPNLSEDVYRFLWDGKLWWEGIDAYAFMPSELIKAKALNPELFSKLNSPDYYSIYPPINQFLFLIAGVFENVNAGIITIRVFVILAEFGVLILLPKVLIQYQKDPKLLIYYAFNPLVLLELTGNLHFEVFVIFFLMLAIYEFDRGNRTKSALATGLAISFKLVPMILLASFFKKLSLRRYLTFSTVAVLIAIISFIPFMFSDAVKGILNSTSLYFQNFEFNASIYYLIRKIGYGVKGYNIIATAGPLMGVLSFSAMVLFNISAPSKMKLPERMMWTYLIYFFFATTVHPWYVLPILVLGILSEYKFPVLWSFTIFFTYWGYSVSGYQEYLGIVAVEYISLGAFIVFELIQRTKNNKGLYA</sequence>
<keyword evidence="1" id="KW-0472">Membrane</keyword>
<evidence type="ECO:0000313" key="3">
    <source>
        <dbReference type="Proteomes" id="UP000193804"/>
    </source>
</evidence>
<feature type="transmembrane region" description="Helical" evidence="1">
    <location>
        <begin position="278"/>
        <end position="300"/>
    </location>
</feature>
<feature type="transmembrane region" description="Helical" evidence="1">
    <location>
        <begin position="378"/>
        <end position="395"/>
    </location>
</feature>
<evidence type="ECO:0000313" key="2">
    <source>
        <dbReference type="EMBL" id="SMG33745.1"/>
    </source>
</evidence>
<proteinExistence type="predicted"/>
<organism evidence="2 3">
    <name type="scientific">Marivirga sericea</name>
    <dbReference type="NCBI Taxonomy" id="1028"/>
    <lineage>
        <taxon>Bacteria</taxon>
        <taxon>Pseudomonadati</taxon>
        <taxon>Bacteroidota</taxon>
        <taxon>Cytophagia</taxon>
        <taxon>Cytophagales</taxon>
        <taxon>Marivirgaceae</taxon>
        <taxon>Marivirga</taxon>
    </lineage>
</organism>
<feature type="transmembrane region" description="Helical" evidence="1">
    <location>
        <begin position="312"/>
        <end position="335"/>
    </location>
</feature>
<reference evidence="3" key="1">
    <citation type="submission" date="2017-04" db="EMBL/GenBank/DDBJ databases">
        <authorList>
            <person name="Varghese N."/>
            <person name="Submissions S."/>
        </authorList>
    </citation>
    <scope>NUCLEOTIDE SEQUENCE [LARGE SCALE GENOMIC DNA]</scope>
    <source>
        <strain evidence="3">DSM 4125</strain>
    </source>
</reference>
<evidence type="ECO:0008006" key="4">
    <source>
        <dbReference type="Google" id="ProtNLM"/>
    </source>
</evidence>
<feature type="transmembrane region" description="Helical" evidence="1">
    <location>
        <begin position="347"/>
        <end position="371"/>
    </location>
</feature>
<dbReference type="OrthoDB" id="1491846at2"/>